<dbReference type="Proteomes" id="UP000652761">
    <property type="component" value="Unassembled WGS sequence"/>
</dbReference>
<reference evidence="1" key="1">
    <citation type="submission" date="2017-07" db="EMBL/GenBank/DDBJ databases">
        <title>Taro Niue Genome Assembly and Annotation.</title>
        <authorList>
            <person name="Atibalentja N."/>
            <person name="Keating K."/>
            <person name="Fields C.J."/>
        </authorList>
    </citation>
    <scope>NUCLEOTIDE SEQUENCE</scope>
    <source>
        <strain evidence="1">Niue_2</strain>
        <tissue evidence="1">Leaf</tissue>
    </source>
</reference>
<organism evidence="1 2">
    <name type="scientific">Colocasia esculenta</name>
    <name type="common">Wild taro</name>
    <name type="synonym">Arum esculentum</name>
    <dbReference type="NCBI Taxonomy" id="4460"/>
    <lineage>
        <taxon>Eukaryota</taxon>
        <taxon>Viridiplantae</taxon>
        <taxon>Streptophyta</taxon>
        <taxon>Embryophyta</taxon>
        <taxon>Tracheophyta</taxon>
        <taxon>Spermatophyta</taxon>
        <taxon>Magnoliopsida</taxon>
        <taxon>Liliopsida</taxon>
        <taxon>Araceae</taxon>
        <taxon>Aroideae</taxon>
        <taxon>Colocasieae</taxon>
        <taxon>Colocasia</taxon>
    </lineage>
</organism>
<comment type="caution">
    <text evidence="1">The sequence shown here is derived from an EMBL/GenBank/DDBJ whole genome shotgun (WGS) entry which is preliminary data.</text>
</comment>
<dbReference type="AlphaFoldDB" id="A0A843U5Y3"/>
<sequence>MSIVFLKFSSASSKGPFQLSLQISLILQVSSSLTSWRVRGVGWFCLWALILVEVRGGRAFGETVLLTWLLSVSHDSGLTWLLRCSVSSFVSMGVCRGVASACVDSAGSVGVMFGLTRFASTFVGVPAALTGKGLVIPTEPCSRGSLPYSLQVGTPCGRSSLPDGCGGGLFAVHCQ</sequence>
<proteinExistence type="predicted"/>
<evidence type="ECO:0000313" key="1">
    <source>
        <dbReference type="EMBL" id="MQL77417.1"/>
    </source>
</evidence>
<evidence type="ECO:0000313" key="2">
    <source>
        <dbReference type="Proteomes" id="UP000652761"/>
    </source>
</evidence>
<accession>A0A843U5Y3</accession>
<name>A0A843U5Y3_COLES</name>
<dbReference type="EMBL" id="NMUH01000348">
    <property type="protein sequence ID" value="MQL77417.1"/>
    <property type="molecule type" value="Genomic_DNA"/>
</dbReference>
<keyword evidence="2" id="KW-1185">Reference proteome</keyword>
<protein>
    <submittedName>
        <fullName evidence="1">Uncharacterized protein</fullName>
    </submittedName>
</protein>
<gene>
    <name evidence="1" type="ORF">Taro_009828</name>
</gene>